<evidence type="ECO:0000313" key="2">
    <source>
        <dbReference type="EMBL" id="SVD41521.1"/>
    </source>
</evidence>
<accession>A0A382V6J6</accession>
<evidence type="ECO:0008006" key="3">
    <source>
        <dbReference type="Google" id="ProtNLM"/>
    </source>
</evidence>
<dbReference type="EMBL" id="UINC01149200">
    <property type="protein sequence ID" value="SVD41521.1"/>
    <property type="molecule type" value="Genomic_DNA"/>
</dbReference>
<keyword evidence="1" id="KW-0812">Transmembrane</keyword>
<gene>
    <name evidence="2" type="ORF">METZ01_LOCUS394375</name>
</gene>
<protein>
    <recommendedName>
        <fullName evidence="3">DedA family protein</fullName>
    </recommendedName>
</protein>
<keyword evidence="1" id="KW-0472">Membrane</keyword>
<feature type="non-terminal residue" evidence="2">
    <location>
        <position position="60"/>
    </location>
</feature>
<name>A0A382V6J6_9ZZZZ</name>
<keyword evidence="1" id="KW-1133">Transmembrane helix</keyword>
<evidence type="ECO:0000256" key="1">
    <source>
        <dbReference type="SAM" id="Phobius"/>
    </source>
</evidence>
<proteinExistence type="predicted"/>
<reference evidence="2" key="1">
    <citation type="submission" date="2018-05" db="EMBL/GenBank/DDBJ databases">
        <authorList>
            <person name="Lanie J.A."/>
            <person name="Ng W.-L."/>
            <person name="Kazmierczak K.M."/>
            <person name="Andrzejewski T.M."/>
            <person name="Davidsen T.M."/>
            <person name="Wayne K.J."/>
            <person name="Tettelin H."/>
            <person name="Glass J.I."/>
            <person name="Rusch D."/>
            <person name="Podicherti R."/>
            <person name="Tsui H.-C.T."/>
            <person name="Winkler M.E."/>
        </authorList>
    </citation>
    <scope>NUCLEOTIDE SEQUENCE</scope>
</reference>
<organism evidence="2">
    <name type="scientific">marine metagenome</name>
    <dbReference type="NCBI Taxonomy" id="408172"/>
    <lineage>
        <taxon>unclassified sequences</taxon>
        <taxon>metagenomes</taxon>
        <taxon>ecological metagenomes</taxon>
    </lineage>
</organism>
<dbReference type="AlphaFoldDB" id="A0A382V6J6"/>
<feature type="transmembrane region" description="Helical" evidence="1">
    <location>
        <begin position="20"/>
        <end position="46"/>
    </location>
</feature>
<sequence>MLKDLYKKSLKLAAHKSSKFFLAIISFAESSFFPIPPDIMIIPMVIAKKNDYLKIFLIAT</sequence>